<feature type="compositionally biased region" description="Polar residues" evidence="1">
    <location>
        <begin position="18"/>
        <end position="33"/>
    </location>
</feature>
<feature type="compositionally biased region" description="Polar residues" evidence="1">
    <location>
        <begin position="290"/>
        <end position="306"/>
    </location>
</feature>
<dbReference type="RefSeq" id="XP_018734892.1">
    <property type="nucleotide sequence ID" value="XM_018882621.1"/>
</dbReference>
<dbReference type="GO" id="GO:0004672">
    <property type="term" value="F:protein kinase activity"/>
    <property type="evidence" value="ECO:0007669"/>
    <property type="project" value="InterPro"/>
</dbReference>
<feature type="compositionally biased region" description="Acidic residues" evidence="1">
    <location>
        <begin position="97"/>
        <end position="106"/>
    </location>
</feature>
<feature type="compositionally biased region" description="Pro residues" evidence="1">
    <location>
        <begin position="151"/>
        <end position="163"/>
    </location>
</feature>
<dbReference type="EMBL" id="CP014501">
    <property type="protein sequence ID" value="ANB12415.1"/>
    <property type="molecule type" value="Genomic_DNA"/>
</dbReference>
<feature type="compositionally biased region" description="Low complexity" evidence="1">
    <location>
        <begin position="34"/>
        <end position="44"/>
    </location>
</feature>
<organism evidence="3 4">
    <name type="scientific">Sugiyamaella lignohabitans</name>
    <dbReference type="NCBI Taxonomy" id="796027"/>
    <lineage>
        <taxon>Eukaryota</taxon>
        <taxon>Fungi</taxon>
        <taxon>Dikarya</taxon>
        <taxon>Ascomycota</taxon>
        <taxon>Saccharomycotina</taxon>
        <taxon>Dipodascomycetes</taxon>
        <taxon>Dipodascales</taxon>
        <taxon>Trichomonascaceae</taxon>
        <taxon>Sugiyamaella</taxon>
    </lineage>
</organism>
<feature type="compositionally biased region" description="Low complexity" evidence="1">
    <location>
        <begin position="227"/>
        <end position="242"/>
    </location>
</feature>
<protein>
    <recommendedName>
        <fullName evidence="2">Protein kinase domain-containing protein</fullName>
    </recommendedName>
</protein>
<feature type="compositionally biased region" description="Low complexity" evidence="1">
    <location>
        <begin position="447"/>
        <end position="459"/>
    </location>
</feature>
<sequence length="699" mass="74412">MSNVHYSGTGAYERQKNPPLTQSDLNSDNATKVESSGSAESAGSTLSIDGTDSSVERDSHSSSAHDGTGTGSTVDTTGQFLSNVSGKHEMDTAEPVSDVEMDEADDTSSIQSTPPSYSTNKFVSDSITANSGSDPLSNLISSLSTDSSPIAPFPGRGPAPTNPIIPTTVPPSTLGEDTNLSHTVNQIPIQYSNEPNIVFTSSSQSSDNTNNYAGKKSVREPLKLQIPPTSSTSSYPSSSTSSYWDQQLASPFEVVPFPSPLIGPSEGEDYDSMALFRAFNGRSSPMSATVSRASSIRRPTSMSPQDKLSISSPSPIAPITIAAASAALSSLKRQQSLSKGQLSSSIQSQDGLIPSATINTPSTPREKRIVSEYVPVANNPANNILPPRLPGILADKPSRLLPPADMTSSLTGTLLPQPPHQSPIPLPLYTTHGDQPIIIKKRDDQQQQDNVNRSRSNSDLKTPPLRPLYGRSSSSEHVRLIEKLHRERIPNLALHTATSSSSSSGQSSNLNAGSGLVSLLPTSYEKTSPLSKSSSTASEASRLYSSASSTSSQELDRDVDSEETISTVGHKQRTSEVKIEDTTSTGTKETTLTVPNQLSETVTSPPATGRIYEAYDIKKRRSTWREISLLGRGAFSRVVLAKPVERFVIPSYREKVDSILVAIKIVELGAAGGGSRERIESGLGREIEILKVCIPSLLS</sequence>
<dbReference type="KEGG" id="slb:AWJ20_668"/>
<name>A0A167D302_9ASCO</name>
<dbReference type="AlphaFoldDB" id="A0A167D302"/>
<feature type="region of interest" description="Disordered" evidence="1">
    <location>
        <begin position="525"/>
        <end position="589"/>
    </location>
</feature>
<feature type="domain" description="Protein kinase" evidence="2">
    <location>
        <begin position="624"/>
        <end position="699"/>
    </location>
</feature>
<proteinExistence type="predicted"/>
<feature type="region of interest" description="Disordered" evidence="1">
    <location>
        <begin position="1"/>
        <end position="121"/>
    </location>
</feature>
<feature type="region of interest" description="Disordered" evidence="1">
    <location>
        <begin position="403"/>
        <end position="476"/>
    </location>
</feature>
<feature type="region of interest" description="Disordered" evidence="1">
    <location>
        <begin position="290"/>
        <end position="311"/>
    </location>
</feature>
<evidence type="ECO:0000313" key="3">
    <source>
        <dbReference type="EMBL" id="ANB12415.1"/>
    </source>
</evidence>
<feature type="region of interest" description="Disordered" evidence="1">
    <location>
        <begin position="341"/>
        <end position="364"/>
    </location>
</feature>
<feature type="region of interest" description="Disordered" evidence="1">
    <location>
        <begin position="198"/>
        <end position="242"/>
    </location>
</feature>
<feature type="compositionally biased region" description="Polar residues" evidence="1">
    <location>
        <begin position="107"/>
        <end position="121"/>
    </location>
</feature>
<evidence type="ECO:0000256" key="1">
    <source>
        <dbReference type="SAM" id="MobiDB-lite"/>
    </source>
</evidence>
<feature type="region of interest" description="Disordered" evidence="1">
    <location>
        <begin position="138"/>
        <end position="164"/>
    </location>
</feature>
<keyword evidence="4" id="KW-1185">Reference proteome</keyword>
<feature type="compositionally biased region" description="Pro residues" evidence="1">
    <location>
        <begin position="416"/>
        <end position="426"/>
    </location>
</feature>
<evidence type="ECO:0000313" key="4">
    <source>
        <dbReference type="Proteomes" id="UP000189580"/>
    </source>
</evidence>
<dbReference type="InterPro" id="IPR000719">
    <property type="entry name" value="Prot_kinase_dom"/>
</dbReference>
<dbReference type="PROSITE" id="PS50011">
    <property type="entry name" value="PROTEIN_KINASE_DOM"/>
    <property type="match status" value="1"/>
</dbReference>
<reference evidence="3 4" key="1">
    <citation type="submission" date="2016-02" db="EMBL/GenBank/DDBJ databases">
        <title>Complete genome sequence and transcriptome regulation of the pentose utilising yeast Sugiyamaella lignohabitans.</title>
        <authorList>
            <person name="Bellasio M."/>
            <person name="Peymann A."/>
            <person name="Valli M."/>
            <person name="Sipitzky M."/>
            <person name="Graf A."/>
            <person name="Sauer M."/>
            <person name="Marx H."/>
            <person name="Mattanovich D."/>
        </authorList>
    </citation>
    <scope>NUCLEOTIDE SEQUENCE [LARGE SCALE GENOMIC DNA]</scope>
    <source>
        <strain evidence="3 4">CBS 10342</strain>
    </source>
</reference>
<evidence type="ECO:0000259" key="2">
    <source>
        <dbReference type="PROSITE" id="PS50011"/>
    </source>
</evidence>
<accession>A0A167D302</accession>
<gene>
    <name evidence="3" type="ORF">AWJ20_668</name>
</gene>
<feature type="compositionally biased region" description="Low complexity" evidence="1">
    <location>
        <begin position="525"/>
        <end position="552"/>
    </location>
</feature>
<feature type="compositionally biased region" description="Low complexity" evidence="1">
    <location>
        <begin position="138"/>
        <end position="148"/>
    </location>
</feature>
<dbReference type="GO" id="GO:0005524">
    <property type="term" value="F:ATP binding"/>
    <property type="evidence" value="ECO:0007669"/>
    <property type="project" value="InterPro"/>
</dbReference>
<dbReference type="GeneID" id="30037725"/>
<dbReference type="Proteomes" id="UP000189580">
    <property type="component" value="Chromosome a"/>
</dbReference>